<dbReference type="STRING" id="525918.SAMN05660964_01240"/>
<organism evidence="2 3">
    <name type="scientific">Thiothrix caldifontis</name>
    <dbReference type="NCBI Taxonomy" id="525918"/>
    <lineage>
        <taxon>Bacteria</taxon>
        <taxon>Pseudomonadati</taxon>
        <taxon>Pseudomonadota</taxon>
        <taxon>Gammaproteobacteria</taxon>
        <taxon>Thiotrichales</taxon>
        <taxon>Thiotrichaceae</taxon>
        <taxon>Thiothrix</taxon>
    </lineage>
</organism>
<protein>
    <recommendedName>
        <fullName evidence="1">YgjP-like metallopeptidase domain-containing protein</fullName>
    </recommendedName>
</protein>
<reference evidence="2 3" key="1">
    <citation type="submission" date="2016-10" db="EMBL/GenBank/DDBJ databases">
        <authorList>
            <person name="de Groot N.N."/>
        </authorList>
    </citation>
    <scope>NUCLEOTIDE SEQUENCE [LARGE SCALE GENOMIC DNA]</scope>
    <source>
        <strain evidence="2 3">DSM 21228</strain>
    </source>
</reference>
<dbReference type="Proteomes" id="UP000199397">
    <property type="component" value="Unassembled WGS sequence"/>
</dbReference>
<keyword evidence="3" id="KW-1185">Reference proteome</keyword>
<evidence type="ECO:0000259" key="1">
    <source>
        <dbReference type="Pfam" id="PF01863"/>
    </source>
</evidence>
<gene>
    <name evidence="2" type="ORF">SAMN05660964_01240</name>
</gene>
<name>A0A1H3ZWU6_9GAMM</name>
<dbReference type="InterPro" id="IPR002725">
    <property type="entry name" value="YgjP-like_metallopeptidase"/>
</dbReference>
<evidence type="ECO:0000313" key="3">
    <source>
        <dbReference type="Proteomes" id="UP000199397"/>
    </source>
</evidence>
<proteinExistence type="predicted"/>
<dbReference type="CDD" id="cd07344">
    <property type="entry name" value="M48_yhfN_like"/>
    <property type="match status" value="1"/>
</dbReference>
<dbReference type="EMBL" id="FNQP01000006">
    <property type="protein sequence ID" value="SEA27772.1"/>
    <property type="molecule type" value="Genomic_DNA"/>
</dbReference>
<dbReference type="Gene3D" id="3.30.2010.10">
    <property type="entry name" value="Metalloproteases ('zincins'), catalytic domain"/>
    <property type="match status" value="1"/>
</dbReference>
<sequence>MNTTSPLLQPALTVSDIPVYVTRKAIKNLHLGVYPPEGQVRVSAPEHFTTDHIRLAVVTRLKWIKTQQQRFQQQARQTPREMVSGESHYLWGTRYRLEVVYQSGKHRLTSKGEFLRLTVSPGTSTENRVLVLHDYYRQQLKQRIPALLEKWQVRIGNEVTGWGIKRMKTKWGSCNITDRRIWLNLELAKKSPECLEYVLVHELVHLREPQHNARFTALMNEHLPHWRTLRDQLNGEYLAAEAWY</sequence>
<accession>A0A1H3ZWU6</accession>
<evidence type="ECO:0000313" key="2">
    <source>
        <dbReference type="EMBL" id="SEA27772.1"/>
    </source>
</evidence>
<dbReference type="OrthoDB" id="9811177at2"/>
<dbReference type="AlphaFoldDB" id="A0A1H3ZWU6"/>
<dbReference type="InterPro" id="IPR053136">
    <property type="entry name" value="UTP_pyrophosphatase-like"/>
</dbReference>
<dbReference type="PANTHER" id="PTHR30399">
    <property type="entry name" value="UNCHARACTERIZED PROTEIN YGJP"/>
    <property type="match status" value="1"/>
</dbReference>
<dbReference type="PANTHER" id="PTHR30399:SF1">
    <property type="entry name" value="UTP PYROPHOSPHATASE"/>
    <property type="match status" value="1"/>
</dbReference>
<feature type="domain" description="YgjP-like metallopeptidase" evidence="1">
    <location>
        <begin position="31"/>
        <end position="234"/>
    </location>
</feature>
<dbReference type="RefSeq" id="WP_093066486.1">
    <property type="nucleotide sequence ID" value="NZ_FNQP01000006.1"/>
</dbReference>
<dbReference type="Pfam" id="PF01863">
    <property type="entry name" value="YgjP-like"/>
    <property type="match status" value="1"/>
</dbReference>